<dbReference type="EMBL" id="JAHRHJ020000003">
    <property type="protein sequence ID" value="KAH9322837.1"/>
    <property type="molecule type" value="Genomic_DNA"/>
</dbReference>
<accession>A0AA38LJ30</accession>
<feature type="region of interest" description="Disordered" evidence="1">
    <location>
        <begin position="36"/>
        <end position="64"/>
    </location>
</feature>
<protein>
    <submittedName>
        <fullName evidence="2">Uncharacterized protein</fullName>
    </submittedName>
</protein>
<reference evidence="2 3" key="1">
    <citation type="journal article" date="2021" name="Nat. Plants">
        <title>The Taxus genome provides insights into paclitaxel biosynthesis.</title>
        <authorList>
            <person name="Xiong X."/>
            <person name="Gou J."/>
            <person name="Liao Q."/>
            <person name="Li Y."/>
            <person name="Zhou Q."/>
            <person name="Bi G."/>
            <person name="Li C."/>
            <person name="Du R."/>
            <person name="Wang X."/>
            <person name="Sun T."/>
            <person name="Guo L."/>
            <person name="Liang H."/>
            <person name="Lu P."/>
            <person name="Wu Y."/>
            <person name="Zhang Z."/>
            <person name="Ro D.K."/>
            <person name="Shang Y."/>
            <person name="Huang S."/>
            <person name="Yan J."/>
        </authorList>
    </citation>
    <scope>NUCLEOTIDE SEQUENCE [LARGE SCALE GENOMIC DNA]</scope>
    <source>
        <strain evidence="2">Ta-2019</strain>
    </source>
</reference>
<keyword evidence="3" id="KW-1185">Reference proteome</keyword>
<sequence length="64" mass="7213">HRGGTTTYCNKISGGSPLTRIAQVLVAAFNNRKLNASENPNDLYEPNDRKANMYSHKLQHTNHF</sequence>
<feature type="non-terminal residue" evidence="2">
    <location>
        <position position="64"/>
    </location>
</feature>
<evidence type="ECO:0000313" key="3">
    <source>
        <dbReference type="Proteomes" id="UP000824469"/>
    </source>
</evidence>
<evidence type="ECO:0000313" key="2">
    <source>
        <dbReference type="EMBL" id="KAH9322837.1"/>
    </source>
</evidence>
<evidence type="ECO:0000256" key="1">
    <source>
        <dbReference type="SAM" id="MobiDB-lite"/>
    </source>
</evidence>
<dbReference type="Proteomes" id="UP000824469">
    <property type="component" value="Unassembled WGS sequence"/>
</dbReference>
<dbReference type="AlphaFoldDB" id="A0AA38LJ30"/>
<comment type="caution">
    <text evidence="2">The sequence shown here is derived from an EMBL/GenBank/DDBJ whole genome shotgun (WGS) entry which is preliminary data.</text>
</comment>
<organism evidence="2 3">
    <name type="scientific">Taxus chinensis</name>
    <name type="common">Chinese yew</name>
    <name type="synonym">Taxus wallichiana var. chinensis</name>
    <dbReference type="NCBI Taxonomy" id="29808"/>
    <lineage>
        <taxon>Eukaryota</taxon>
        <taxon>Viridiplantae</taxon>
        <taxon>Streptophyta</taxon>
        <taxon>Embryophyta</taxon>
        <taxon>Tracheophyta</taxon>
        <taxon>Spermatophyta</taxon>
        <taxon>Pinopsida</taxon>
        <taxon>Pinidae</taxon>
        <taxon>Conifers II</taxon>
        <taxon>Cupressales</taxon>
        <taxon>Taxaceae</taxon>
        <taxon>Taxus</taxon>
    </lineage>
</organism>
<gene>
    <name evidence="2" type="ORF">KI387_017476</name>
</gene>
<proteinExistence type="predicted"/>
<name>A0AA38LJ30_TAXCH</name>
<feature type="non-terminal residue" evidence="2">
    <location>
        <position position="1"/>
    </location>
</feature>